<feature type="domain" description="MlaB-like STAS" evidence="1">
    <location>
        <begin position="13"/>
        <end position="88"/>
    </location>
</feature>
<evidence type="ECO:0000313" key="2">
    <source>
        <dbReference type="EMBL" id="NLF53632.1"/>
    </source>
</evidence>
<protein>
    <submittedName>
        <fullName evidence="2">STAS domain-containing protein</fullName>
    </submittedName>
</protein>
<proteinExistence type="predicted"/>
<evidence type="ECO:0000313" key="3">
    <source>
        <dbReference type="Proteomes" id="UP000536534"/>
    </source>
</evidence>
<dbReference type="InterPro" id="IPR036513">
    <property type="entry name" value="STAS_dom_sf"/>
</dbReference>
<dbReference type="Proteomes" id="UP000536534">
    <property type="component" value="Unassembled WGS sequence"/>
</dbReference>
<gene>
    <name evidence="2" type="ORF">GX576_04390</name>
</gene>
<dbReference type="Gene3D" id="3.30.750.24">
    <property type="entry name" value="STAS domain"/>
    <property type="match status" value="1"/>
</dbReference>
<dbReference type="InterPro" id="IPR058548">
    <property type="entry name" value="MlaB-like_STAS"/>
</dbReference>
<name>A0A7X7LUV0_9RHOO</name>
<evidence type="ECO:0000259" key="1">
    <source>
        <dbReference type="Pfam" id="PF13466"/>
    </source>
</evidence>
<sequence length="99" mass="10535">MSASIAEVFRPEGALTILGRVEPVLEEGRRRLAAGDVSIDLSALVEADSVVVAMLLDWQRAARRAGHRLEIRALPDGLQSLADLYGVDGLLAAAGEEAR</sequence>
<organism evidence="2 3">
    <name type="scientific">Thauera phenolivorans</name>
    <dbReference type="NCBI Taxonomy" id="1792543"/>
    <lineage>
        <taxon>Bacteria</taxon>
        <taxon>Pseudomonadati</taxon>
        <taxon>Pseudomonadota</taxon>
        <taxon>Betaproteobacteria</taxon>
        <taxon>Rhodocyclales</taxon>
        <taxon>Zoogloeaceae</taxon>
        <taxon>Thauera</taxon>
    </lineage>
</organism>
<reference evidence="2 3" key="1">
    <citation type="journal article" date="2020" name="Biotechnol. Biofuels">
        <title>New insights from the biogas microbiome by comprehensive genome-resolved metagenomics of nearly 1600 species originating from multiple anaerobic digesters.</title>
        <authorList>
            <person name="Campanaro S."/>
            <person name="Treu L."/>
            <person name="Rodriguez-R L.M."/>
            <person name="Kovalovszki A."/>
            <person name="Ziels R.M."/>
            <person name="Maus I."/>
            <person name="Zhu X."/>
            <person name="Kougias P.G."/>
            <person name="Basile A."/>
            <person name="Luo G."/>
            <person name="Schluter A."/>
            <person name="Konstantinidis K.T."/>
            <person name="Angelidaki I."/>
        </authorList>
    </citation>
    <scope>NUCLEOTIDE SEQUENCE [LARGE SCALE GENOMIC DNA]</scope>
    <source>
        <strain evidence="2">AS06rmzACSIP_256</strain>
    </source>
</reference>
<dbReference type="EMBL" id="JAAYYV010000112">
    <property type="protein sequence ID" value="NLF53632.1"/>
    <property type="molecule type" value="Genomic_DNA"/>
</dbReference>
<comment type="caution">
    <text evidence="2">The sequence shown here is derived from an EMBL/GenBank/DDBJ whole genome shotgun (WGS) entry which is preliminary data.</text>
</comment>
<dbReference type="SUPFAM" id="SSF52091">
    <property type="entry name" value="SpoIIaa-like"/>
    <property type="match status" value="1"/>
</dbReference>
<dbReference type="AlphaFoldDB" id="A0A7X7LUV0"/>
<accession>A0A7X7LUV0</accession>
<dbReference type="Pfam" id="PF13466">
    <property type="entry name" value="STAS_2"/>
    <property type="match status" value="1"/>
</dbReference>